<proteinExistence type="predicted"/>
<evidence type="ECO:0000256" key="1">
    <source>
        <dbReference type="SAM" id="Phobius"/>
    </source>
</evidence>
<accession>A0A0P1GCA4</accession>
<dbReference type="OrthoDB" id="2955631at2"/>
<feature type="transmembrane region" description="Helical" evidence="1">
    <location>
        <begin position="53"/>
        <end position="77"/>
    </location>
</feature>
<dbReference type="EMBL" id="CYSE01000003">
    <property type="protein sequence ID" value="CUH79106.1"/>
    <property type="molecule type" value="Genomic_DNA"/>
</dbReference>
<reference evidence="2 3" key="1">
    <citation type="submission" date="2015-09" db="EMBL/GenBank/DDBJ databases">
        <authorList>
            <consortium name="Swine Surveillance"/>
        </authorList>
    </citation>
    <scope>NUCLEOTIDE SEQUENCE [LARGE SCALE GENOMIC DNA]</scope>
    <source>
        <strain evidence="2 3">CECT 7648</strain>
    </source>
</reference>
<dbReference type="AlphaFoldDB" id="A0A0P1GCA4"/>
<keyword evidence="1" id="KW-1133">Transmembrane helix</keyword>
<keyword evidence="1" id="KW-0472">Membrane</keyword>
<protein>
    <recommendedName>
        <fullName evidence="4">DUF2254 domain-containing protein</fullName>
    </recommendedName>
</protein>
<dbReference type="RefSeq" id="WP_058247796.1">
    <property type="nucleotide sequence ID" value="NZ_CYSE01000003.1"/>
</dbReference>
<feature type="transmembrane region" description="Helical" evidence="1">
    <location>
        <begin position="103"/>
        <end position="124"/>
    </location>
</feature>
<keyword evidence="3" id="KW-1185">Reference proteome</keyword>
<dbReference type="Pfam" id="PF10011">
    <property type="entry name" value="DUF2254"/>
    <property type="match status" value="1"/>
</dbReference>
<dbReference type="STRING" id="441103.TRN7648_02335"/>
<evidence type="ECO:0000313" key="3">
    <source>
        <dbReference type="Proteomes" id="UP000054935"/>
    </source>
</evidence>
<dbReference type="InterPro" id="IPR018723">
    <property type="entry name" value="DUF2254_membrane"/>
</dbReference>
<evidence type="ECO:0000313" key="2">
    <source>
        <dbReference type="EMBL" id="CUH79106.1"/>
    </source>
</evidence>
<organism evidence="2 3">
    <name type="scientific">Tropicibacter naphthalenivorans</name>
    <dbReference type="NCBI Taxonomy" id="441103"/>
    <lineage>
        <taxon>Bacteria</taxon>
        <taxon>Pseudomonadati</taxon>
        <taxon>Pseudomonadota</taxon>
        <taxon>Alphaproteobacteria</taxon>
        <taxon>Rhodobacterales</taxon>
        <taxon>Roseobacteraceae</taxon>
        <taxon>Tropicibacter</taxon>
    </lineage>
</organism>
<feature type="transmembrane region" description="Helical" evidence="1">
    <location>
        <begin position="130"/>
        <end position="154"/>
    </location>
</feature>
<evidence type="ECO:0008006" key="4">
    <source>
        <dbReference type="Google" id="ProtNLM"/>
    </source>
</evidence>
<name>A0A0P1GCA4_9RHOB</name>
<gene>
    <name evidence="2" type="ORF">TRN7648_02335</name>
</gene>
<keyword evidence="1" id="KW-0812">Transmembrane</keyword>
<dbReference type="Proteomes" id="UP000054935">
    <property type="component" value="Unassembled WGS sequence"/>
</dbReference>
<sequence length="410" mass="44232">MISKRVMQLLRLSKKLSVRVMLMTLLALVAVLVAPLADTLIPDALKERFGEQAALPVLNILAASMLTVTTFSLGVMVQASQSASSLATPRAYRILMEDTTTQTVLATFVGSFLFSLTAIAMFRAHYYDTAAAVVVFFMTAFVIAAIITALIRWIGHLSQLGSMDHILHLVEDAARPPLQALMDRPALGGHIAGEGVDAPPNAVEICAKRSGYIQFVDMPALQESMAQGGHMWLAKMPGTYVIEGDVLARTTCARDVNDAVCDCFTIAKSRSLEQDARFGLMVLAETASRALSPGVNDPGTAIDVIHRLTQLLADCAGPSQVQPQFDHITAPAIQARDLAEDAYDVLIRDGAERPEVMEHILAAQVRLIHSAWPEMAQAADEKIAYAYAHIDAAGMLAPDRARMESVAAPR</sequence>